<dbReference type="InterPro" id="IPR038020">
    <property type="entry name" value="MbtH-like_sf"/>
</dbReference>
<evidence type="ECO:0000313" key="2">
    <source>
        <dbReference type="EMBL" id="SMC64286.1"/>
    </source>
</evidence>
<dbReference type="InterPro" id="IPR037407">
    <property type="entry name" value="MLP_fam"/>
</dbReference>
<dbReference type="AlphaFoldDB" id="A0A1W2AUB7"/>
<dbReference type="OrthoDB" id="7584480at2"/>
<evidence type="ECO:0000259" key="1">
    <source>
        <dbReference type="SMART" id="SM00923"/>
    </source>
</evidence>
<dbReference type="SUPFAM" id="SSF160582">
    <property type="entry name" value="MbtH-like"/>
    <property type="match status" value="1"/>
</dbReference>
<dbReference type="GO" id="GO:0005829">
    <property type="term" value="C:cytosol"/>
    <property type="evidence" value="ECO:0007669"/>
    <property type="project" value="TreeGrafter"/>
</dbReference>
<dbReference type="EMBL" id="FWXV01000001">
    <property type="protein sequence ID" value="SMC64286.1"/>
    <property type="molecule type" value="Genomic_DNA"/>
</dbReference>
<feature type="domain" description="MbtH-like" evidence="1">
    <location>
        <begin position="3"/>
        <end position="53"/>
    </location>
</feature>
<reference evidence="2 3" key="1">
    <citation type="submission" date="2017-04" db="EMBL/GenBank/DDBJ databases">
        <authorList>
            <person name="Afonso C.L."/>
            <person name="Miller P.J."/>
            <person name="Scott M.A."/>
            <person name="Spackman E."/>
            <person name="Goraichik I."/>
            <person name="Dimitrov K.M."/>
            <person name="Suarez D.L."/>
            <person name="Swayne D.E."/>
        </authorList>
    </citation>
    <scope>NUCLEOTIDE SEQUENCE [LARGE SCALE GENOMIC DNA]</scope>
    <source>
        <strain evidence="2 3">DSM 43828</strain>
    </source>
</reference>
<dbReference type="Proteomes" id="UP000192674">
    <property type="component" value="Unassembled WGS sequence"/>
</dbReference>
<dbReference type="InterPro" id="IPR005153">
    <property type="entry name" value="MbtH-like_dom"/>
</dbReference>
<dbReference type="PANTHER" id="PTHR38444">
    <property type="entry name" value="ENTEROBACTIN BIOSYNTHESIS PROTEIN YBDZ"/>
    <property type="match status" value="1"/>
</dbReference>
<dbReference type="GO" id="GO:0019290">
    <property type="term" value="P:siderophore biosynthetic process"/>
    <property type="evidence" value="ECO:0007669"/>
    <property type="project" value="TreeGrafter"/>
</dbReference>
<accession>A0A1W2AUB7</accession>
<proteinExistence type="predicted"/>
<name>A0A1W2AUB7_KIBAR</name>
<gene>
    <name evidence="2" type="ORF">SAMN05661093_01122</name>
</gene>
<dbReference type="Gene3D" id="3.90.820.10">
    <property type="entry name" value="Structural Genomics, Unknown Function 30-nov-00 1gh9 Mol_id"/>
    <property type="match status" value="1"/>
</dbReference>
<dbReference type="Pfam" id="PF03621">
    <property type="entry name" value="MbtH"/>
    <property type="match status" value="1"/>
</dbReference>
<keyword evidence="3" id="KW-1185">Reference proteome</keyword>
<protein>
    <submittedName>
        <fullName evidence="2">MbtH protein</fullName>
    </submittedName>
</protein>
<dbReference type="PANTHER" id="PTHR38444:SF1">
    <property type="entry name" value="ENTEROBACTIN BIOSYNTHESIS PROTEIN YBDZ"/>
    <property type="match status" value="1"/>
</dbReference>
<dbReference type="RefSeq" id="WP_084424927.1">
    <property type="nucleotide sequence ID" value="NZ_FWXV01000001.1"/>
</dbReference>
<dbReference type="SMART" id="SM00923">
    <property type="entry name" value="MbtH"/>
    <property type="match status" value="1"/>
</dbReference>
<organism evidence="2 3">
    <name type="scientific">Kibdelosporangium aridum</name>
    <dbReference type="NCBI Taxonomy" id="2030"/>
    <lineage>
        <taxon>Bacteria</taxon>
        <taxon>Bacillati</taxon>
        <taxon>Actinomycetota</taxon>
        <taxon>Actinomycetes</taxon>
        <taxon>Pseudonocardiales</taxon>
        <taxon>Pseudonocardiaceae</taxon>
        <taxon>Kibdelosporangium</taxon>
    </lineage>
</organism>
<sequence>MTNPFDNEEGSYFVLCNDENQHSLWRDFVDVPHGWQIVHGSASRASCLDYVNENWTDLRPASLVTRMADR</sequence>
<evidence type="ECO:0000313" key="3">
    <source>
        <dbReference type="Proteomes" id="UP000192674"/>
    </source>
</evidence>